<dbReference type="GeneID" id="100890316"/>
<evidence type="ECO:0000256" key="5">
    <source>
        <dbReference type="ARBA" id="ARBA00023040"/>
    </source>
</evidence>
<dbReference type="InterPro" id="IPR000276">
    <property type="entry name" value="GPCR_Rhodpsn"/>
</dbReference>
<evidence type="ECO:0000256" key="4">
    <source>
        <dbReference type="ARBA" id="ARBA00022989"/>
    </source>
</evidence>
<dbReference type="Pfam" id="PF00001">
    <property type="entry name" value="7tm_1"/>
    <property type="match status" value="1"/>
</dbReference>
<dbReference type="SUPFAM" id="SSF81321">
    <property type="entry name" value="Family A G protein-coupled receptor-like"/>
    <property type="match status" value="1"/>
</dbReference>
<dbReference type="AlphaFoldDB" id="A0A7M7SY08"/>
<dbReference type="Gene3D" id="1.20.1070.10">
    <property type="entry name" value="Rhodopsin 7-helix transmembrane proteins"/>
    <property type="match status" value="1"/>
</dbReference>
<dbReference type="InParanoid" id="A0A7M7SY08"/>
<accession>A0A7M7SY08</accession>
<comment type="subcellular location">
    <subcellularLocation>
        <location evidence="1">Cell membrane</location>
        <topology evidence="1">Multi-pass membrane protein</topology>
    </subcellularLocation>
</comment>
<reference evidence="12" key="2">
    <citation type="submission" date="2021-01" db="UniProtKB">
        <authorList>
            <consortium name="EnsemblMetazoa"/>
        </authorList>
    </citation>
    <scope>IDENTIFICATION</scope>
</reference>
<evidence type="ECO:0000256" key="1">
    <source>
        <dbReference type="ARBA" id="ARBA00004651"/>
    </source>
</evidence>
<dbReference type="OrthoDB" id="10071887at2759"/>
<feature type="compositionally biased region" description="Polar residues" evidence="9">
    <location>
        <begin position="265"/>
        <end position="281"/>
    </location>
</feature>
<evidence type="ECO:0000256" key="2">
    <source>
        <dbReference type="ARBA" id="ARBA00022475"/>
    </source>
</evidence>
<name>A0A7M7SY08_STRPU</name>
<evidence type="ECO:0000256" key="6">
    <source>
        <dbReference type="ARBA" id="ARBA00023136"/>
    </source>
</evidence>
<evidence type="ECO:0000256" key="3">
    <source>
        <dbReference type="ARBA" id="ARBA00022692"/>
    </source>
</evidence>
<dbReference type="GO" id="GO:0043410">
    <property type="term" value="P:positive regulation of MAPK cascade"/>
    <property type="evidence" value="ECO:0000318"/>
    <property type="project" value="GO_Central"/>
</dbReference>
<dbReference type="PANTHER" id="PTHR24248:SF120">
    <property type="entry name" value="G-PROTEIN COUPLED RECEPTORS FAMILY 1 PROFILE DOMAIN-CONTAINING PROTEIN"/>
    <property type="match status" value="1"/>
</dbReference>
<evidence type="ECO:0000313" key="12">
    <source>
        <dbReference type="EnsemblMetazoa" id="XP_030839665"/>
    </source>
</evidence>
<feature type="transmembrane region" description="Helical" evidence="10">
    <location>
        <begin position="195"/>
        <end position="218"/>
    </location>
</feature>
<dbReference type="PANTHER" id="PTHR24248">
    <property type="entry name" value="ADRENERGIC RECEPTOR-RELATED G-PROTEIN COUPLED RECEPTOR"/>
    <property type="match status" value="1"/>
</dbReference>
<keyword evidence="13" id="KW-1185">Reference proteome</keyword>
<dbReference type="InterPro" id="IPR017452">
    <property type="entry name" value="GPCR_Rhodpsn_7TM"/>
</dbReference>
<feature type="transmembrane region" description="Helical" evidence="10">
    <location>
        <begin position="28"/>
        <end position="54"/>
    </location>
</feature>
<evidence type="ECO:0000256" key="9">
    <source>
        <dbReference type="SAM" id="MobiDB-lite"/>
    </source>
</evidence>
<keyword evidence="7" id="KW-0675">Receptor</keyword>
<dbReference type="Proteomes" id="UP000007110">
    <property type="component" value="Unassembled WGS sequence"/>
</dbReference>
<dbReference type="KEGG" id="spu:100890316"/>
<keyword evidence="6 10" id="KW-0472">Membrane</keyword>
<protein>
    <recommendedName>
        <fullName evidence="11">G-protein coupled receptors family 1 profile domain-containing protein</fullName>
    </recommendedName>
</protein>
<evidence type="ECO:0000259" key="11">
    <source>
        <dbReference type="PROSITE" id="PS50262"/>
    </source>
</evidence>
<feature type="transmembrane region" description="Helical" evidence="10">
    <location>
        <begin position="146"/>
        <end position="168"/>
    </location>
</feature>
<feature type="transmembrane region" description="Helical" evidence="10">
    <location>
        <begin position="107"/>
        <end position="125"/>
    </location>
</feature>
<keyword evidence="3 10" id="KW-0812">Transmembrane</keyword>
<organism evidence="12 13">
    <name type="scientific">Strongylocentrotus purpuratus</name>
    <name type="common">Purple sea urchin</name>
    <dbReference type="NCBI Taxonomy" id="7668"/>
    <lineage>
        <taxon>Eukaryota</taxon>
        <taxon>Metazoa</taxon>
        <taxon>Echinodermata</taxon>
        <taxon>Eleutherozoa</taxon>
        <taxon>Echinozoa</taxon>
        <taxon>Echinoidea</taxon>
        <taxon>Euechinoidea</taxon>
        <taxon>Echinacea</taxon>
        <taxon>Camarodonta</taxon>
        <taxon>Echinidea</taxon>
        <taxon>Strongylocentrotidae</taxon>
        <taxon>Strongylocentrotus</taxon>
    </lineage>
</organism>
<evidence type="ECO:0000256" key="8">
    <source>
        <dbReference type="ARBA" id="ARBA00023224"/>
    </source>
</evidence>
<evidence type="ECO:0000256" key="10">
    <source>
        <dbReference type="SAM" id="Phobius"/>
    </source>
</evidence>
<feature type="transmembrane region" description="Helical" evidence="10">
    <location>
        <begin position="317"/>
        <end position="337"/>
    </location>
</feature>
<dbReference type="GO" id="GO:0005886">
    <property type="term" value="C:plasma membrane"/>
    <property type="evidence" value="ECO:0000318"/>
    <property type="project" value="GO_Central"/>
</dbReference>
<evidence type="ECO:0000313" key="13">
    <source>
        <dbReference type="Proteomes" id="UP000007110"/>
    </source>
</evidence>
<feature type="domain" description="G-protein coupled receptors family 1 profile" evidence="11">
    <location>
        <begin position="45"/>
        <end position="375"/>
    </location>
</feature>
<keyword evidence="4 10" id="KW-1133">Transmembrane helix</keyword>
<sequence length="375" mass="41734">MENVSLPSASKPLPDENSYDHRYSTFQLAMLSLIFSVIITVTVIGNILVIVAYIRDSRIRATVSNLFILNLSITDVLVGVFSLTFNLSRFIKGFWPHGEIICKLWSVLDYSVVNISWLSIILISRDRYLLVSMGLKYQNYQTKKRVGLTLVVIWTIVVTFWVLVAFAWSPITGSYSVNYKTTCFMEYLTNPIAPIFINLVYFCISFVLVFVINIAVYLKVRQRSKGTVGQGPPTNQSAESMSRRNSACRAVLVGESHLGDPGTANPGQSGPGSSADITIHTTAGPTTSHLERAVPGNSERAQKVRNDRKALVKHQKAAVVLGILTGCFLLCWLPYIATSVMFSFCGDACIPTILLKGQEYKFIELKGHRKVLWDC</sequence>
<keyword evidence="8" id="KW-0807">Transducer</keyword>
<dbReference type="EnsemblMetazoa" id="XM_030983805">
    <property type="protein sequence ID" value="XP_030839665"/>
    <property type="gene ID" value="LOC100890316"/>
</dbReference>
<dbReference type="GO" id="GO:0004930">
    <property type="term" value="F:G protein-coupled receptor activity"/>
    <property type="evidence" value="ECO:0000318"/>
    <property type="project" value="GO_Central"/>
</dbReference>
<keyword evidence="2" id="KW-1003">Cell membrane</keyword>
<evidence type="ECO:0000256" key="7">
    <source>
        <dbReference type="ARBA" id="ARBA00023170"/>
    </source>
</evidence>
<dbReference type="RefSeq" id="XP_030839665.1">
    <property type="nucleotide sequence ID" value="XM_030983805.1"/>
</dbReference>
<feature type="transmembrane region" description="Helical" evidence="10">
    <location>
        <begin position="66"/>
        <end position="87"/>
    </location>
</feature>
<feature type="region of interest" description="Disordered" evidence="9">
    <location>
        <begin position="256"/>
        <end position="281"/>
    </location>
</feature>
<keyword evidence="5" id="KW-0297">G-protein coupled receptor</keyword>
<proteinExistence type="predicted"/>
<reference evidence="13" key="1">
    <citation type="submission" date="2015-02" db="EMBL/GenBank/DDBJ databases">
        <title>Genome sequencing for Strongylocentrotus purpuratus.</title>
        <authorList>
            <person name="Murali S."/>
            <person name="Liu Y."/>
            <person name="Vee V."/>
            <person name="English A."/>
            <person name="Wang M."/>
            <person name="Skinner E."/>
            <person name="Han Y."/>
            <person name="Muzny D.M."/>
            <person name="Worley K.C."/>
            <person name="Gibbs R.A."/>
        </authorList>
    </citation>
    <scope>NUCLEOTIDE SEQUENCE</scope>
</reference>
<dbReference type="PRINTS" id="PR00237">
    <property type="entry name" value="GPCRRHODOPSN"/>
</dbReference>
<dbReference type="GO" id="GO:0071880">
    <property type="term" value="P:adenylate cyclase-activating adrenergic receptor signaling pathway"/>
    <property type="evidence" value="ECO:0000318"/>
    <property type="project" value="GO_Central"/>
</dbReference>
<dbReference type="SMART" id="SM01381">
    <property type="entry name" value="7TM_GPCR_Srsx"/>
    <property type="match status" value="1"/>
</dbReference>
<dbReference type="FunCoup" id="A0A7M7SY08">
    <property type="interactions" value="301"/>
</dbReference>
<dbReference type="PROSITE" id="PS50262">
    <property type="entry name" value="G_PROTEIN_RECEP_F1_2"/>
    <property type="match status" value="1"/>
</dbReference>